<dbReference type="Proteomes" id="UP000192578">
    <property type="component" value="Unassembled WGS sequence"/>
</dbReference>
<keyword evidence="3" id="KW-1185">Reference proteome</keyword>
<evidence type="ECO:0000313" key="3">
    <source>
        <dbReference type="Proteomes" id="UP000192578"/>
    </source>
</evidence>
<feature type="compositionally biased region" description="Polar residues" evidence="1">
    <location>
        <begin position="28"/>
        <end position="44"/>
    </location>
</feature>
<comment type="caution">
    <text evidence="2">The sequence shown here is derived from an EMBL/GenBank/DDBJ whole genome shotgun (WGS) entry which is preliminary data.</text>
</comment>
<gene>
    <name evidence="2" type="ORF">BV898_05522</name>
</gene>
<dbReference type="AlphaFoldDB" id="A0A1W0WZ53"/>
<feature type="compositionally biased region" description="Low complexity" evidence="1">
    <location>
        <begin position="15"/>
        <end position="27"/>
    </location>
</feature>
<protein>
    <submittedName>
        <fullName evidence="2">Uncharacterized protein</fullName>
    </submittedName>
</protein>
<reference evidence="3" key="1">
    <citation type="submission" date="2017-01" db="EMBL/GenBank/DDBJ databases">
        <title>Comparative genomics of anhydrobiosis in the tardigrade Hypsibius dujardini.</title>
        <authorList>
            <person name="Yoshida Y."/>
            <person name="Koutsovoulos G."/>
            <person name="Laetsch D."/>
            <person name="Stevens L."/>
            <person name="Kumar S."/>
            <person name="Horikawa D."/>
            <person name="Ishino K."/>
            <person name="Komine S."/>
            <person name="Tomita M."/>
            <person name="Blaxter M."/>
            <person name="Arakawa K."/>
        </authorList>
    </citation>
    <scope>NUCLEOTIDE SEQUENCE [LARGE SCALE GENOMIC DNA]</scope>
    <source>
        <strain evidence="3">Z151</strain>
    </source>
</reference>
<organism evidence="2 3">
    <name type="scientific">Hypsibius exemplaris</name>
    <name type="common">Freshwater tardigrade</name>
    <dbReference type="NCBI Taxonomy" id="2072580"/>
    <lineage>
        <taxon>Eukaryota</taxon>
        <taxon>Metazoa</taxon>
        <taxon>Ecdysozoa</taxon>
        <taxon>Tardigrada</taxon>
        <taxon>Eutardigrada</taxon>
        <taxon>Parachela</taxon>
        <taxon>Hypsibioidea</taxon>
        <taxon>Hypsibiidae</taxon>
        <taxon>Hypsibius</taxon>
    </lineage>
</organism>
<sequence length="88" mass="9459">MASSSSLLPNGGGEPSSTTSTATVSPVRKTTASPSPVRKTTASPSPVRKASFHTTKEHLDYLATLNDQLQPQGWTACLDRYGRIYYTK</sequence>
<evidence type="ECO:0000256" key="1">
    <source>
        <dbReference type="SAM" id="MobiDB-lite"/>
    </source>
</evidence>
<accession>A0A1W0WZ53</accession>
<dbReference type="EMBL" id="MTYJ01000030">
    <property type="protein sequence ID" value="OQV20477.1"/>
    <property type="molecule type" value="Genomic_DNA"/>
</dbReference>
<name>A0A1W0WZ53_HYPEX</name>
<feature type="region of interest" description="Disordered" evidence="1">
    <location>
        <begin position="1"/>
        <end position="52"/>
    </location>
</feature>
<proteinExistence type="predicted"/>
<evidence type="ECO:0000313" key="2">
    <source>
        <dbReference type="EMBL" id="OQV20477.1"/>
    </source>
</evidence>